<dbReference type="Pfam" id="PF20701">
    <property type="entry name" value="HetE-N"/>
    <property type="match status" value="1"/>
</dbReference>
<dbReference type="RefSeq" id="WP_194032001.1">
    <property type="nucleotide sequence ID" value="NZ_JADEWZ010000067.1"/>
</dbReference>
<name>A0A8J7JFP2_9CYAN</name>
<evidence type="ECO:0000313" key="2">
    <source>
        <dbReference type="EMBL" id="MBE9118905.1"/>
    </source>
</evidence>
<evidence type="ECO:0000313" key="3">
    <source>
        <dbReference type="Proteomes" id="UP000654482"/>
    </source>
</evidence>
<protein>
    <submittedName>
        <fullName evidence="2">Uncharacterized protein</fullName>
    </submittedName>
</protein>
<keyword evidence="3" id="KW-1185">Reference proteome</keyword>
<feature type="region of interest" description="Disordered" evidence="1">
    <location>
        <begin position="109"/>
        <end position="129"/>
    </location>
</feature>
<gene>
    <name evidence="2" type="ORF">IQ249_23740</name>
</gene>
<evidence type="ECO:0000256" key="1">
    <source>
        <dbReference type="SAM" id="MobiDB-lite"/>
    </source>
</evidence>
<proteinExistence type="predicted"/>
<comment type="caution">
    <text evidence="2">The sequence shown here is derived from an EMBL/GenBank/DDBJ whole genome shotgun (WGS) entry which is preliminary data.</text>
</comment>
<dbReference type="AlphaFoldDB" id="A0A8J7JFP2"/>
<organism evidence="2 3">
    <name type="scientific">Lusitaniella coriacea LEGE 07157</name>
    <dbReference type="NCBI Taxonomy" id="945747"/>
    <lineage>
        <taxon>Bacteria</taxon>
        <taxon>Bacillati</taxon>
        <taxon>Cyanobacteriota</taxon>
        <taxon>Cyanophyceae</taxon>
        <taxon>Spirulinales</taxon>
        <taxon>Lusitaniellaceae</taxon>
        <taxon>Lusitaniella</taxon>
    </lineage>
</organism>
<sequence length="129" mass="13851">MDPITTAIIAALAALSKDVIQDSYNTLKTALKKRFGAESDLVDAVEKLEKKPDSEGRKAMLQEEVEIAKVNNNPDLVQLAQTLLDKLKEQPGGQQIINQNISNVKYAATSGSGDASISNITEHGASQDN</sequence>
<accession>A0A8J7JFP2</accession>
<reference evidence="2" key="1">
    <citation type="submission" date="2020-10" db="EMBL/GenBank/DDBJ databases">
        <authorList>
            <person name="Castelo-Branco R."/>
            <person name="Eusebio N."/>
            <person name="Adriana R."/>
            <person name="Vieira A."/>
            <person name="Brugerolle De Fraissinette N."/>
            <person name="Rezende De Castro R."/>
            <person name="Schneider M.P."/>
            <person name="Vasconcelos V."/>
            <person name="Leao P.N."/>
        </authorList>
    </citation>
    <scope>NUCLEOTIDE SEQUENCE</scope>
    <source>
        <strain evidence="2">LEGE 07157</strain>
    </source>
</reference>
<dbReference type="Proteomes" id="UP000654482">
    <property type="component" value="Unassembled WGS sequence"/>
</dbReference>
<dbReference type="EMBL" id="JADEWZ010000067">
    <property type="protein sequence ID" value="MBE9118905.1"/>
    <property type="molecule type" value="Genomic_DNA"/>
</dbReference>